<dbReference type="InterPro" id="IPR042488">
    <property type="entry name" value="Rad4_BHD3_sf"/>
</dbReference>
<name>A0A6G1H2X3_9PEZI</name>
<dbReference type="GO" id="GO:0006298">
    <property type="term" value="P:mismatch repair"/>
    <property type="evidence" value="ECO:0007669"/>
    <property type="project" value="TreeGrafter"/>
</dbReference>
<protein>
    <submittedName>
        <fullName evidence="10">Rad4-domain-containing protein</fullName>
    </submittedName>
</protein>
<evidence type="ECO:0000256" key="1">
    <source>
        <dbReference type="ARBA" id="ARBA00004123"/>
    </source>
</evidence>
<dbReference type="SMART" id="SM01030">
    <property type="entry name" value="BHD_1"/>
    <property type="match status" value="1"/>
</dbReference>
<accession>A0A6G1H2X3</accession>
<keyword evidence="4" id="KW-0234">DNA repair</keyword>
<dbReference type="AlphaFoldDB" id="A0A6G1H2X3"/>
<dbReference type="Pfam" id="PF03835">
    <property type="entry name" value="Rad4"/>
    <property type="match status" value="1"/>
</dbReference>
<feature type="region of interest" description="Disordered" evidence="6">
    <location>
        <begin position="1"/>
        <end position="102"/>
    </location>
</feature>
<feature type="compositionally biased region" description="Polar residues" evidence="6">
    <location>
        <begin position="437"/>
        <end position="456"/>
    </location>
</feature>
<dbReference type="GO" id="GO:0003684">
    <property type="term" value="F:damaged DNA binding"/>
    <property type="evidence" value="ECO:0007669"/>
    <property type="project" value="InterPro"/>
</dbReference>
<feature type="compositionally biased region" description="Basic and acidic residues" evidence="6">
    <location>
        <begin position="266"/>
        <end position="280"/>
    </location>
</feature>
<dbReference type="Pfam" id="PF10405">
    <property type="entry name" value="BHD_3"/>
    <property type="match status" value="1"/>
</dbReference>
<organism evidence="10 11">
    <name type="scientific">Aulographum hederae CBS 113979</name>
    <dbReference type="NCBI Taxonomy" id="1176131"/>
    <lineage>
        <taxon>Eukaryota</taxon>
        <taxon>Fungi</taxon>
        <taxon>Dikarya</taxon>
        <taxon>Ascomycota</taxon>
        <taxon>Pezizomycotina</taxon>
        <taxon>Dothideomycetes</taxon>
        <taxon>Pleosporomycetidae</taxon>
        <taxon>Aulographales</taxon>
        <taxon>Aulographaceae</taxon>
    </lineage>
</organism>
<dbReference type="Pfam" id="PF10403">
    <property type="entry name" value="BHD_1"/>
    <property type="match status" value="1"/>
</dbReference>
<dbReference type="PANTHER" id="PTHR12135:SF2">
    <property type="entry name" value="DNA REPAIR PROTEIN RAD34"/>
    <property type="match status" value="1"/>
</dbReference>
<feature type="domain" description="Rad4 beta-hairpin" evidence="9">
    <location>
        <begin position="794"/>
        <end position="868"/>
    </location>
</feature>
<comment type="similarity">
    <text evidence="2">Belongs to the XPC family.</text>
</comment>
<dbReference type="Gene3D" id="2.20.20.110">
    <property type="entry name" value="Rad4, beta-hairpin domain BHD1"/>
    <property type="match status" value="1"/>
</dbReference>
<dbReference type="GO" id="GO:0005737">
    <property type="term" value="C:cytoplasm"/>
    <property type="evidence" value="ECO:0007669"/>
    <property type="project" value="TreeGrafter"/>
</dbReference>
<feature type="region of interest" description="Disordered" evidence="6">
    <location>
        <begin position="404"/>
        <end position="489"/>
    </location>
</feature>
<dbReference type="InterPro" id="IPR018327">
    <property type="entry name" value="BHD_2"/>
</dbReference>
<feature type="domain" description="Rad4 beta-hairpin" evidence="7">
    <location>
        <begin position="665"/>
        <end position="721"/>
    </location>
</feature>
<dbReference type="Gene3D" id="3.30.60.290">
    <property type="entry name" value="Rad4, beta-hairpin domain BHD2"/>
    <property type="match status" value="1"/>
</dbReference>
<evidence type="ECO:0000256" key="3">
    <source>
        <dbReference type="ARBA" id="ARBA00022763"/>
    </source>
</evidence>
<evidence type="ECO:0000313" key="11">
    <source>
        <dbReference type="Proteomes" id="UP000800041"/>
    </source>
</evidence>
<keyword evidence="11" id="KW-1185">Reference proteome</keyword>
<dbReference type="Gene3D" id="3.90.260.10">
    <property type="entry name" value="Transglutaminase-like"/>
    <property type="match status" value="1"/>
</dbReference>
<reference evidence="10" key="1">
    <citation type="journal article" date="2020" name="Stud. Mycol.">
        <title>101 Dothideomycetes genomes: a test case for predicting lifestyles and emergence of pathogens.</title>
        <authorList>
            <person name="Haridas S."/>
            <person name="Albert R."/>
            <person name="Binder M."/>
            <person name="Bloem J."/>
            <person name="Labutti K."/>
            <person name="Salamov A."/>
            <person name="Andreopoulos B."/>
            <person name="Baker S."/>
            <person name="Barry K."/>
            <person name="Bills G."/>
            <person name="Bluhm B."/>
            <person name="Cannon C."/>
            <person name="Castanera R."/>
            <person name="Culley D."/>
            <person name="Daum C."/>
            <person name="Ezra D."/>
            <person name="Gonzalez J."/>
            <person name="Henrissat B."/>
            <person name="Kuo A."/>
            <person name="Liang C."/>
            <person name="Lipzen A."/>
            <person name="Lutzoni F."/>
            <person name="Magnuson J."/>
            <person name="Mondo S."/>
            <person name="Nolan M."/>
            <person name="Ohm R."/>
            <person name="Pangilinan J."/>
            <person name="Park H.-J."/>
            <person name="Ramirez L."/>
            <person name="Alfaro M."/>
            <person name="Sun H."/>
            <person name="Tritt A."/>
            <person name="Yoshinaga Y."/>
            <person name="Zwiers L.-H."/>
            <person name="Turgeon B."/>
            <person name="Goodwin S."/>
            <person name="Spatafora J."/>
            <person name="Crous P."/>
            <person name="Grigoriev I."/>
        </authorList>
    </citation>
    <scope>NUCLEOTIDE SEQUENCE</scope>
    <source>
        <strain evidence="10">CBS 113979</strain>
    </source>
</reference>
<dbReference type="InterPro" id="IPR036985">
    <property type="entry name" value="Transglutaminase-like_sf"/>
</dbReference>
<feature type="compositionally biased region" description="Polar residues" evidence="6">
    <location>
        <begin position="237"/>
        <end position="256"/>
    </location>
</feature>
<feature type="compositionally biased region" description="Basic and acidic residues" evidence="6">
    <location>
        <begin position="89"/>
        <end position="101"/>
    </location>
</feature>
<evidence type="ECO:0000256" key="5">
    <source>
        <dbReference type="ARBA" id="ARBA00023242"/>
    </source>
</evidence>
<keyword evidence="5" id="KW-0539">Nucleus</keyword>
<feature type="compositionally biased region" description="Acidic residues" evidence="6">
    <location>
        <begin position="71"/>
        <end position="88"/>
    </location>
</feature>
<dbReference type="InterPro" id="IPR018328">
    <property type="entry name" value="Rad4_beta-hairpin_dom3"/>
</dbReference>
<evidence type="ECO:0000256" key="6">
    <source>
        <dbReference type="SAM" id="MobiDB-lite"/>
    </source>
</evidence>
<dbReference type="Proteomes" id="UP000800041">
    <property type="component" value="Unassembled WGS sequence"/>
</dbReference>
<evidence type="ECO:0000256" key="2">
    <source>
        <dbReference type="ARBA" id="ARBA00009525"/>
    </source>
</evidence>
<dbReference type="PANTHER" id="PTHR12135">
    <property type="entry name" value="DNA REPAIR PROTEIN XP-C / RAD4"/>
    <property type="match status" value="1"/>
</dbReference>
<evidence type="ECO:0000313" key="10">
    <source>
        <dbReference type="EMBL" id="KAF1987407.1"/>
    </source>
</evidence>
<keyword evidence="3" id="KW-0227">DNA damage</keyword>
<dbReference type="EMBL" id="ML977152">
    <property type="protein sequence ID" value="KAF1987407.1"/>
    <property type="molecule type" value="Genomic_DNA"/>
</dbReference>
<evidence type="ECO:0000259" key="8">
    <source>
        <dbReference type="SMART" id="SM01031"/>
    </source>
</evidence>
<evidence type="ECO:0000256" key="4">
    <source>
        <dbReference type="ARBA" id="ARBA00023204"/>
    </source>
</evidence>
<dbReference type="InterPro" id="IPR038765">
    <property type="entry name" value="Papain-like_cys_pep_sf"/>
</dbReference>
<dbReference type="GO" id="GO:0000111">
    <property type="term" value="C:nucleotide-excision repair factor 2 complex"/>
    <property type="evidence" value="ECO:0007669"/>
    <property type="project" value="TreeGrafter"/>
</dbReference>
<comment type="subcellular location">
    <subcellularLocation>
        <location evidence="1">Nucleus</location>
    </subcellularLocation>
</comment>
<feature type="compositionally biased region" description="Polar residues" evidence="6">
    <location>
        <begin position="60"/>
        <end position="70"/>
    </location>
</feature>
<dbReference type="SMART" id="SM01031">
    <property type="entry name" value="BHD_2"/>
    <property type="match status" value="1"/>
</dbReference>
<dbReference type="SUPFAM" id="SSF54001">
    <property type="entry name" value="Cysteine proteinases"/>
    <property type="match status" value="1"/>
</dbReference>
<proteinExistence type="inferred from homology"/>
<feature type="region of interest" description="Disordered" evidence="6">
    <location>
        <begin position="231"/>
        <end position="290"/>
    </location>
</feature>
<dbReference type="GO" id="GO:0071942">
    <property type="term" value="C:XPC complex"/>
    <property type="evidence" value="ECO:0007669"/>
    <property type="project" value="TreeGrafter"/>
</dbReference>
<dbReference type="Pfam" id="PF10404">
    <property type="entry name" value="BHD_2"/>
    <property type="match status" value="1"/>
</dbReference>
<dbReference type="SMART" id="SM01032">
    <property type="entry name" value="BHD_3"/>
    <property type="match status" value="1"/>
</dbReference>
<feature type="compositionally biased region" description="Basic residues" evidence="6">
    <location>
        <begin position="1"/>
        <end position="12"/>
    </location>
</feature>
<evidence type="ECO:0000259" key="7">
    <source>
        <dbReference type="SMART" id="SM01030"/>
    </source>
</evidence>
<dbReference type="GO" id="GO:0003697">
    <property type="term" value="F:single-stranded DNA binding"/>
    <property type="evidence" value="ECO:0007669"/>
    <property type="project" value="TreeGrafter"/>
</dbReference>
<dbReference type="InterPro" id="IPR004583">
    <property type="entry name" value="DNA_repair_Rad4"/>
</dbReference>
<feature type="non-terminal residue" evidence="10">
    <location>
        <position position="909"/>
    </location>
</feature>
<dbReference type="Gene3D" id="3.30.70.2460">
    <property type="entry name" value="Rad4, beta-hairpin domain BHD3"/>
    <property type="match status" value="1"/>
</dbReference>
<dbReference type="FunFam" id="3.30.70.2460:FF:000001">
    <property type="entry name" value="DNA repair protein Rad4 family"/>
    <property type="match status" value="1"/>
</dbReference>
<feature type="compositionally biased region" description="Low complexity" evidence="6">
    <location>
        <begin position="464"/>
        <end position="479"/>
    </location>
</feature>
<sequence length="909" mass="100803">MPPSVPRKRHRSSTPTTDWPPSKRAASAKETAKPKLHTRITRAKPSVFDTLDAPPRPTASRPSILNVTDSSSDDGELSSVDSDDFEDVPMEKGGSKDHTYGEEDMEWEEVLAPEQTSSKPDDRSLTNKHLPKSLASSTIQDVSITFDQFGDAVSFDTTAMDAAGRKGPTKIERHIRIQTHCMHVQYLMFHNLVRNSWIEDREVHKILVDSLGDGMRKELSRWRRAMGMADATKGANEGQSKSSGSNPGASNGTSTKSKGKGNLTKAQKEKVNRERIRDWGADASKAAPGQVDLSHGDPLLRFLQVLAAYWKKRFKITRPGLRKQGYRSIGELDEEVKAAQLGPHDPEMHGELINNIGAFRELAKKCEGSRDVGAQLFTALLRGLGLEARMVASLQPLGFGWSKAEDAAPRKKKSAVKNLANDVKEGTETLPDDDDTGSASTKQNPVKSLSKQNPQNGTRRSTRARGSSSDLSDPPSSSDSDSDSDLSIVDITPVKPASAQKSYDRDVPYPIYWTEVLSSVTNTYIAVSAITTSTKPSIPAPPIVASQADQFQAFSPTGKAAEKGKQVISYAVAFSPDGTAKDVTVRYLKKRQLPGKTKGVRLPVEKIPIYNKHGKVRRYEEFDWFKSVLRGYARQTEKRTLADDIEDEGDLVPFKPSKGEEKTRVKEESLAGYKASADFVLERHLRREEALLPTAKPVKEFTVGKGDKATTEDVYRRKDVVTCKTVESWHKEGRRVKAGEQPLKHVPIRAVTLIRKREIEESTRAANGEKPTQGLYSKDQTEWIIPDPIKDGKIPRNTFGNIDVYVPSMVPKGAIHVPLRGTAKLCKKLGFDFAEACTGFEFGKQRAVPVLTGVVVALGNEHALIDAWEAEQKEKARKEYEKREKATIARWKKFIVGVRIMDRMKRQWA</sequence>
<dbReference type="GO" id="GO:0006289">
    <property type="term" value="P:nucleotide-excision repair"/>
    <property type="evidence" value="ECO:0007669"/>
    <property type="project" value="InterPro"/>
</dbReference>
<gene>
    <name evidence="10" type="ORF">K402DRAFT_316368</name>
</gene>
<evidence type="ECO:0000259" key="9">
    <source>
        <dbReference type="SMART" id="SM01032"/>
    </source>
</evidence>
<feature type="domain" description="Rad4 beta-hairpin" evidence="8">
    <location>
        <begin position="723"/>
        <end position="787"/>
    </location>
</feature>
<dbReference type="InterPro" id="IPR018326">
    <property type="entry name" value="Rad4_beta-hairpin_dom1"/>
</dbReference>
<dbReference type="InterPro" id="IPR018325">
    <property type="entry name" value="Rad4/PNGase_transGLS-fold"/>
</dbReference>
<dbReference type="OrthoDB" id="300780at2759"/>